<dbReference type="GO" id="GO:0009306">
    <property type="term" value="P:protein secretion"/>
    <property type="evidence" value="ECO:0007669"/>
    <property type="project" value="InterPro"/>
</dbReference>
<comment type="subcellular location">
    <subcellularLocation>
        <location evidence="1 9">Cell inner membrane</location>
        <topology evidence="1 9">Single-pass membrane protein</topology>
    </subcellularLocation>
</comment>
<evidence type="ECO:0000256" key="2">
    <source>
        <dbReference type="ARBA" id="ARBA00009477"/>
    </source>
</evidence>
<evidence type="ECO:0000256" key="9">
    <source>
        <dbReference type="RuleBase" id="RU365093"/>
    </source>
</evidence>
<accession>A0A8J3H0I3</accession>
<evidence type="ECO:0000313" key="14">
    <source>
        <dbReference type="Proteomes" id="UP000626220"/>
    </source>
</evidence>
<dbReference type="Pfam" id="PF26002">
    <property type="entry name" value="Beta-barrel_AprE"/>
    <property type="match status" value="1"/>
</dbReference>
<keyword evidence="3 9" id="KW-0813">Transport</keyword>
<keyword evidence="10" id="KW-0175">Coiled coil</keyword>
<comment type="similarity">
    <text evidence="2 9">Belongs to the membrane fusion protein (MFP) (TC 8.A.1) family.</text>
</comment>
<keyword evidence="5 9" id="KW-0997">Cell inner membrane</keyword>
<sequence length="440" mass="48121">MFGRSLADEFVNAPAQGGETGGDGKSWLFLLVILAGIGAFVAWARFFEIEEVTRGVGRVVSTMQVQVVQSLEPGIVRSIDVREGDTVVAGQALMQVDDTAASSQRGELLEQEAALLAEEARLQAEVAMNRSPVFPEELKARAPNAILAEMDVLESRFRQLDNELAVLESKLTQKQAALDELRSHRAKLEEVIRPLSEEMTLTEQLVANGAVPRIELLRLQSRLAEMKGELAVSLAQEPNLLAGIEQARNEIAVAKSGYVLTARQRLAKLGLELAVVREGLRAAEDRVVRTLLRAPVQGVVNAVNVTTVGEVVEPGKPLVEIVPGDDKLHVEVDIPPKDVAFIQPGERASVKISAYDYLVYGALEGKVTRIGADTVQRPDGHEYFRVTVEMDRADFSRDGQVLPISPGMTATVDIQTGRRTVLSYLLEPLLKIRTEALRER</sequence>
<dbReference type="EMBL" id="BNCJ01000020">
    <property type="protein sequence ID" value="GHF68067.1"/>
    <property type="molecule type" value="Genomic_DNA"/>
</dbReference>
<evidence type="ECO:0000256" key="5">
    <source>
        <dbReference type="ARBA" id="ARBA00022519"/>
    </source>
</evidence>
<evidence type="ECO:0000259" key="11">
    <source>
        <dbReference type="Pfam" id="PF25994"/>
    </source>
</evidence>
<evidence type="ECO:0000256" key="4">
    <source>
        <dbReference type="ARBA" id="ARBA00022475"/>
    </source>
</evidence>
<dbReference type="AlphaFoldDB" id="A0A8J3H0I3"/>
<evidence type="ECO:0000256" key="8">
    <source>
        <dbReference type="ARBA" id="ARBA00023136"/>
    </source>
</evidence>
<dbReference type="InterPro" id="IPR010129">
    <property type="entry name" value="T1SS_HlyD"/>
</dbReference>
<keyword evidence="6 9" id="KW-0812">Transmembrane</keyword>
<evidence type="ECO:0000256" key="3">
    <source>
        <dbReference type="ARBA" id="ARBA00022448"/>
    </source>
</evidence>
<dbReference type="InterPro" id="IPR006144">
    <property type="entry name" value="Secretion_HlyD_CS"/>
</dbReference>
<evidence type="ECO:0000259" key="12">
    <source>
        <dbReference type="Pfam" id="PF26002"/>
    </source>
</evidence>
<dbReference type="InterPro" id="IPR058982">
    <property type="entry name" value="Beta-barrel_AprE"/>
</dbReference>
<dbReference type="PRINTS" id="PR01490">
    <property type="entry name" value="RTXTOXIND"/>
</dbReference>
<dbReference type="InterPro" id="IPR058781">
    <property type="entry name" value="HH_AprE-like"/>
</dbReference>
<evidence type="ECO:0000256" key="6">
    <source>
        <dbReference type="ARBA" id="ARBA00022692"/>
    </source>
</evidence>
<dbReference type="GO" id="GO:0005886">
    <property type="term" value="C:plasma membrane"/>
    <property type="evidence" value="ECO:0007669"/>
    <property type="project" value="UniProtKB-SubCell"/>
</dbReference>
<evidence type="ECO:0000256" key="1">
    <source>
        <dbReference type="ARBA" id="ARBA00004377"/>
    </source>
</evidence>
<feature type="transmembrane region" description="Helical" evidence="9">
    <location>
        <begin position="27"/>
        <end position="47"/>
    </location>
</feature>
<reference evidence="13" key="2">
    <citation type="submission" date="2020-09" db="EMBL/GenBank/DDBJ databases">
        <authorList>
            <person name="Sun Q."/>
            <person name="Kim S."/>
        </authorList>
    </citation>
    <scope>NUCLEOTIDE SEQUENCE</scope>
    <source>
        <strain evidence="13">KCTC 42650</strain>
    </source>
</reference>
<keyword evidence="4 9" id="KW-1003">Cell membrane</keyword>
<dbReference type="NCBIfam" id="TIGR01843">
    <property type="entry name" value="type_I_hlyD"/>
    <property type="match status" value="1"/>
</dbReference>
<dbReference type="Proteomes" id="UP000626220">
    <property type="component" value="Unassembled WGS sequence"/>
</dbReference>
<proteinExistence type="inferred from homology"/>
<evidence type="ECO:0000256" key="7">
    <source>
        <dbReference type="ARBA" id="ARBA00022989"/>
    </source>
</evidence>
<dbReference type="Pfam" id="PF25994">
    <property type="entry name" value="HH_AprE"/>
    <property type="match status" value="1"/>
</dbReference>
<reference evidence="13" key="1">
    <citation type="journal article" date="2014" name="Int. J. Syst. Evol. Microbiol.">
        <title>Complete genome sequence of Corynebacterium casei LMG S-19264T (=DSM 44701T), isolated from a smear-ripened cheese.</title>
        <authorList>
            <consortium name="US DOE Joint Genome Institute (JGI-PGF)"/>
            <person name="Walter F."/>
            <person name="Albersmeier A."/>
            <person name="Kalinowski J."/>
            <person name="Ruckert C."/>
        </authorList>
    </citation>
    <scope>NUCLEOTIDE SEQUENCE</scope>
    <source>
        <strain evidence="13">KCTC 42650</strain>
    </source>
</reference>
<evidence type="ECO:0000313" key="13">
    <source>
        <dbReference type="EMBL" id="GHF68067.1"/>
    </source>
</evidence>
<organism evidence="13 14">
    <name type="scientific">Seohaeicola zhoushanensis</name>
    <dbReference type="NCBI Taxonomy" id="1569283"/>
    <lineage>
        <taxon>Bacteria</taxon>
        <taxon>Pseudomonadati</taxon>
        <taxon>Pseudomonadota</taxon>
        <taxon>Alphaproteobacteria</taxon>
        <taxon>Rhodobacterales</taxon>
        <taxon>Roseobacteraceae</taxon>
        <taxon>Seohaeicola</taxon>
    </lineage>
</organism>
<dbReference type="PANTHER" id="PTHR30386:SF26">
    <property type="entry name" value="TRANSPORT PROTEIN COMB"/>
    <property type="match status" value="1"/>
</dbReference>
<dbReference type="RefSeq" id="WP_189682292.1">
    <property type="nucleotide sequence ID" value="NZ_BNCJ01000020.1"/>
</dbReference>
<name>A0A8J3H0I3_9RHOB</name>
<keyword evidence="14" id="KW-1185">Reference proteome</keyword>
<keyword evidence="7 9" id="KW-1133">Transmembrane helix</keyword>
<keyword evidence="8 9" id="KW-0472">Membrane</keyword>
<feature type="domain" description="AprE-like long alpha-helical hairpin" evidence="11">
    <location>
        <begin position="101"/>
        <end position="286"/>
    </location>
</feature>
<dbReference type="PROSITE" id="PS00543">
    <property type="entry name" value="HLYD_FAMILY"/>
    <property type="match status" value="1"/>
</dbReference>
<dbReference type="Gene3D" id="2.40.50.100">
    <property type="match status" value="2"/>
</dbReference>
<dbReference type="Gene3D" id="2.40.30.170">
    <property type="match status" value="1"/>
</dbReference>
<feature type="domain" description="AprE-like beta-barrel" evidence="12">
    <location>
        <begin position="328"/>
        <end position="417"/>
    </location>
</feature>
<dbReference type="PANTHER" id="PTHR30386">
    <property type="entry name" value="MEMBRANE FUSION SUBUNIT OF EMRAB-TOLC MULTIDRUG EFFLUX PUMP"/>
    <property type="match status" value="1"/>
</dbReference>
<feature type="coiled-coil region" evidence="10">
    <location>
        <begin position="150"/>
        <end position="198"/>
    </location>
</feature>
<dbReference type="InterPro" id="IPR050739">
    <property type="entry name" value="MFP"/>
</dbReference>
<gene>
    <name evidence="13" type="ORF">GCM10017056_44110</name>
</gene>
<comment type="caution">
    <text evidence="13">The sequence shown here is derived from an EMBL/GenBank/DDBJ whole genome shotgun (WGS) entry which is preliminary data.</text>
</comment>
<evidence type="ECO:0000256" key="10">
    <source>
        <dbReference type="SAM" id="Coils"/>
    </source>
</evidence>
<protein>
    <recommendedName>
        <fullName evidence="9">Membrane fusion protein (MFP) family protein</fullName>
    </recommendedName>
</protein>